<dbReference type="Proteomes" id="UP000274601">
    <property type="component" value="Unassembled WGS sequence"/>
</dbReference>
<comment type="subcellular location">
    <subcellularLocation>
        <location evidence="1">Cell membrane</location>
        <topology evidence="1">Multi-pass membrane protein</topology>
    </subcellularLocation>
</comment>
<evidence type="ECO:0000256" key="6">
    <source>
        <dbReference type="SAM" id="Coils"/>
    </source>
</evidence>
<feature type="transmembrane region" description="Helical" evidence="7">
    <location>
        <begin position="63"/>
        <end position="81"/>
    </location>
</feature>
<feature type="transmembrane region" description="Helical" evidence="7">
    <location>
        <begin position="111"/>
        <end position="129"/>
    </location>
</feature>
<evidence type="ECO:0000313" key="9">
    <source>
        <dbReference type="Proteomes" id="UP000274601"/>
    </source>
</evidence>
<keyword evidence="4 7" id="KW-1133">Transmembrane helix</keyword>
<feature type="transmembrane region" description="Helical" evidence="7">
    <location>
        <begin position="87"/>
        <end position="104"/>
    </location>
</feature>
<keyword evidence="6" id="KW-0175">Coiled coil</keyword>
<evidence type="ECO:0000256" key="1">
    <source>
        <dbReference type="ARBA" id="ARBA00004651"/>
    </source>
</evidence>
<sequence>MICTANPAFAETLPGDGHDTGMPFVSFRRRTARPRRGDDTARSPLRLAVPLGNREFWADADRIARLTLTAVAAYLLALAVLPDGVPRPLLAPLTALLVVQFSVYQTIRASILRVVAVTAGVLVAVMAASTIGFSWWTLGLTILAALVIGHVLRLREHVLEAPISAMLIFALGAASESGAAERILETLLGAATGLVATLLAPSVRVRPAEEAVHDIAERLRALIEDIADGLRGERTEHEAARWQEAAERLAREIGRTDRELGAAEESVRLNPRTQARRLIDAGVALRNAMETMEHFTLSLRGLTRSLADDERLGEKGRLLTDPTLRRELGDALAGIAASIAAYGRLARSDLARDARPFLAEHDLEVRVDVARERRARLARRLHERAAAGDLWPLYGEVSMDVDRLIENLRVEHRARAREHWRRHRGASRHLPERPVQVVQQAGHQLRRAAGSGRPDRRP</sequence>
<evidence type="ECO:0000256" key="3">
    <source>
        <dbReference type="ARBA" id="ARBA00022692"/>
    </source>
</evidence>
<dbReference type="InterPro" id="IPR010343">
    <property type="entry name" value="ArAE_1"/>
</dbReference>
<dbReference type="AlphaFoldDB" id="A0A495QCA2"/>
<keyword evidence="5 7" id="KW-0472">Membrane</keyword>
<dbReference type="EMBL" id="RBWU01000007">
    <property type="protein sequence ID" value="RKS69136.1"/>
    <property type="molecule type" value="Genomic_DNA"/>
</dbReference>
<dbReference type="GO" id="GO:0005886">
    <property type="term" value="C:plasma membrane"/>
    <property type="evidence" value="ECO:0007669"/>
    <property type="project" value="UniProtKB-SubCell"/>
</dbReference>
<keyword evidence="9" id="KW-1185">Reference proteome</keyword>
<evidence type="ECO:0000256" key="2">
    <source>
        <dbReference type="ARBA" id="ARBA00022475"/>
    </source>
</evidence>
<gene>
    <name evidence="8" type="ORF">BZB76_6275</name>
</gene>
<evidence type="ECO:0000256" key="7">
    <source>
        <dbReference type="SAM" id="Phobius"/>
    </source>
</evidence>
<keyword evidence="2" id="KW-1003">Cell membrane</keyword>
<accession>A0A495QCA2</accession>
<evidence type="ECO:0000256" key="4">
    <source>
        <dbReference type="ARBA" id="ARBA00022989"/>
    </source>
</evidence>
<evidence type="ECO:0000256" key="5">
    <source>
        <dbReference type="ARBA" id="ARBA00023136"/>
    </source>
</evidence>
<organism evidence="8 9">
    <name type="scientific">Actinomadura pelletieri DSM 43383</name>
    <dbReference type="NCBI Taxonomy" id="1120940"/>
    <lineage>
        <taxon>Bacteria</taxon>
        <taxon>Bacillati</taxon>
        <taxon>Actinomycetota</taxon>
        <taxon>Actinomycetes</taxon>
        <taxon>Streptosporangiales</taxon>
        <taxon>Thermomonosporaceae</taxon>
        <taxon>Actinomadura</taxon>
    </lineage>
</organism>
<proteinExistence type="predicted"/>
<name>A0A495QCA2_9ACTN</name>
<evidence type="ECO:0000313" key="8">
    <source>
        <dbReference type="EMBL" id="RKS69136.1"/>
    </source>
</evidence>
<keyword evidence="3 7" id="KW-0812">Transmembrane</keyword>
<comment type="caution">
    <text evidence="8">The sequence shown here is derived from an EMBL/GenBank/DDBJ whole genome shotgun (WGS) entry which is preliminary data.</text>
</comment>
<protein>
    <submittedName>
        <fullName evidence="8">Aromatic acid exporter family member 1</fullName>
    </submittedName>
</protein>
<reference evidence="8 9" key="1">
    <citation type="submission" date="2018-10" db="EMBL/GenBank/DDBJ databases">
        <title>Genomic Encyclopedia of Archaeal and Bacterial Type Strains, Phase II (KMG-II): from individual species to whole genera.</title>
        <authorList>
            <person name="Goeker M."/>
        </authorList>
    </citation>
    <scope>NUCLEOTIDE SEQUENCE [LARGE SCALE GENOMIC DNA]</scope>
    <source>
        <strain evidence="8 9">DSM 43383</strain>
    </source>
</reference>
<feature type="coiled-coil region" evidence="6">
    <location>
        <begin position="232"/>
        <end position="266"/>
    </location>
</feature>
<dbReference type="Pfam" id="PF06081">
    <property type="entry name" value="ArAE_1"/>
    <property type="match status" value="1"/>
</dbReference>